<evidence type="ECO:0000313" key="2">
    <source>
        <dbReference type="EMBL" id="OEJ26505.1"/>
    </source>
</evidence>
<keyword evidence="1" id="KW-0812">Transmembrane</keyword>
<dbReference type="RefSeq" id="WP_069932401.1">
    <property type="nucleotide sequence ID" value="NZ_MEHJ01000001.1"/>
</dbReference>
<comment type="caution">
    <text evidence="2">The sequence shown here is derived from an EMBL/GenBank/DDBJ whole genome shotgun (WGS) entry which is preliminary data.</text>
</comment>
<dbReference type="STRING" id="285458.BGM19_16505"/>
<keyword evidence="1" id="KW-0472">Membrane</keyword>
<organism evidence="2 3">
    <name type="scientific">Streptomyces agglomeratus</name>
    <dbReference type="NCBI Taxonomy" id="285458"/>
    <lineage>
        <taxon>Bacteria</taxon>
        <taxon>Bacillati</taxon>
        <taxon>Actinomycetota</taxon>
        <taxon>Actinomycetes</taxon>
        <taxon>Kitasatosporales</taxon>
        <taxon>Streptomycetaceae</taxon>
        <taxon>Streptomyces</taxon>
    </lineage>
</organism>
<dbReference type="Proteomes" id="UP000095759">
    <property type="component" value="Unassembled WGS sequence"/>
</dbReference>
<protein>
    <submittedName>
        <fullName evidence="2">Uncharacterized protein</fullName>
    </submittedName>
</protein>
<evidence type="ECO:0000256" key="1">
    <source>
        <dbReference type="SAM" id="Phobius"/>
    </source>
</evidence>
<keyword evidence="1" id="KW-1133">Transmembrane helix</keyword>
<reference evidence="2 3" key="1">
    <citation type="submission" date="2016-08" db="EMBL/GenBank/DDBJ databases">
        <title>Complete genome sequence of Streptomyces agglomeratus strain 6-3-2, a novel anti-MRSA actinomycete isolated from Wuli of Tebit, China.</title>
        <authorList>
            <person name="Chen X."/>
        </authorList>
    </citation>
    <scope>NUCLEOTIDE SEQUENCE [LARGE SCALE GENOMIC DNA]</scope>
    <source>
        <strain evidence="2 3">6-3-2</strain>
    </source>
</reference>
<dbReference type="OrthoDB" id="4332438at2"/>
<dbReference type="EMBL" id="MEHJ01000001">
    <property type="protein sequence ID" value="OEJ26505.1"/>
    <property type="molecule type" value="Genomic_DNA"/>
</dbReference>
<name>A0A1E5PAI8_9ACTN</name>
<sequence length="155" mass="15596">MASKRTQALLYARRAAMAGIAVLLLVAGVRSSWGAAQHVMLAKGREHGTMTVAACGSGTCTGPYVPDGPTARHPRVTIDKSVAAKKGVRIPVVLKPGTTEAVRAGAPGILHAWAPLGGSLLLAALVVAGGLRMTRLAWGAALTGGALLGGAFLAL</sequence>
<accession>A0A1E5PAI8</accession>
<keyword evidence="3" id="KW-1185">Reference proteome</keyword>
<gene>
    <name evidence="2" type="ORF">AS594_20445</name>
</gene>
<feature type="transmembrane region" description="Helical" evidence="1">
    <location>
        <begin position="110"/>
        <end position="129"/>
    </location>
</feature>
<feature type="transmembrane region" description="Helical" evidence="1">
    <location>
        <begin position="136"/>
        <end position="154"/>
    </location>
</feature>
<evidence type="ECO:0000313" key="3">
    <source>
        <dbReference type="Proteomes" id="UP000095759"/>
    </source>
</evidence>
<dbReference type="AlphaFoldDB" id="A0A1E5PAI8"/>
<proteinExistence type="predicted"/>